<feature type="domain" description="EamA" evidence="2">
    <location>
        <begin position="145"/>
        <end position="276"/>
    </location>
</feature>
<evidence type="ECO:0000256" key="1">
    <source>
        <dbReference type="SAM" id="Phobius"/>
    </source>
</evidence>
<feature type="transmembrane region" description="Helical" evidence="1">
    <location>
        <begin position="147"/>
        <end position="163"/>
    </location>
</feature>
<feature type="transmembrane region" description="Helical" evidence="1">
    <location>
        <begin position="92"/>
        <end position="112"/>
    </location>
</feature>
<keyword evidence="4" id="KW-1185">Reference proteome</keyword>
<dbReference type="Proteomes" id="UP001056937">
    <property type="component" value="Chromosome 1"/>
</dbReference>
<accession>A0ABY4XAL5</accession>
<dbReference type="InterPro" id="IPR000620">
    <property type="entry name" value="EamA_dom"/>
</dbReference>
<name>A0ABY4XAL5_9SPHN</name>
<keyword evidence="1" id="KW-0472">Membrane</keyword>
<feature type="transmembrane region" description="Helical" evidence="1">
    <location>
        <begin position="202"/>
        <end position="222"/>
    </location>
</feature>
<evidence type="ECO:0000259" key="2">
    <source>
        <dbReference type="Pfam" id="PF00892"/>
    </source>
</evidence>
<dbReference type="EMBL" id="CP084930">
    <property type="protein sequence ID" value="USI73987.1"/>
    <property type="molecule type" value="Genomic_DNA"/>
</dbReference>
<evidence type="ECO:0000313" key="3">
    <source>
        <dbReference type="EMBL" id="USI73987.1"/>
    </source>
</evidence>
<feature type="transmembrane region" description="Helical" evidence="1">
    <location>
        <begin position="119"/>
        <end position="135"/>
    </location>
</feature>
<dbReference type="Pfam" id="PF00892">
    <property type="entry name" value="EamA"/>
    <property type="match status" value="2"/>
</dbReference>
<organism evidence="3 4">
    <name type="scientific">Sphingomonas morindae</name>
    <dbReference type="NCBI Taxonomy" id="1541170"/>
    <lineage>
        <taxon>Bacteria</taxon>
        <taxon>Pseudomonadati</taxon>
        <taxon>Pseudomonadota</taxon>
        <taxon>Alphaproteobacteria</taxon>
        <taxon>Sphingomonadales</taxon>
        <taxon>Sphingomonadaceae</taxon>
        <taxon>Sphingomonas</taxon>
    </lineage>
</organism>
<dbReference type="SUPFAM" id="SSF103481">
    <property type="entry name" value="Multidrug resistance efflux transporter EmrE"/>
    <property type="match status" value="2"/>
</dbReference>
<feature type="transmembrane region" description="Helical" evidence="1">
    <location>
        <begin position="66"/>
        <end position="86"/>
    </location>
</feature>
<feature type="transmembrane region" description="Helical" evidence="1">
    <location>
        <begin position="260"/>
        <end position="280"/>
    </location>
</feature>
<feature type="transmembrane region" description="Helical" evidence="1">
    <location>
        <begin position="175"/>
        <end position="196"/>
    </location>
</feature>
<keyword evidence="1" id="KW-1133">Transmembrane helix</keyword>
<evidence type="ECO:0000313" key="4">
    <source>
        <dbReference type="Proteomes" id="UP001056937"/>
    </source>
</evidence>
<feature type="transmembrane region" description="Helical" evidence="1">
    <location>
        <begin position="234"/>
        <end position="254"/>
    </location>
</feature>
<sequence length="290" mass="29210">MIRRGGAGAAIAALLAAMLCFQLGASTAKQLFGQIGADGTTALRNLLGGLMLALVLRPWRRLPPRAAWPALLVYGVALGTMNLLFYRALRTVPLGVAVAIEFVGPLGVAAASIRRPAEALWIALALAGLACLLPWHEAAHGVDRAGALYALGAGGLWAIYILAGQRAGGALGAHAVAWGTLVAALVCAPIGIASAGRTLLDPAVLGLGLLVALLSSALPYSLEMIALTALPARAYGTLTSLDPALAALAGLALLGERLAGVQWLGILAIVAASIGTTRALRPTPPIAGGA</sequence>
<gene>
    <name evidence="3" type="ORF">LHA26_05855</name>
</gene>
<proteinExistence type="predicted"/>
<protein>
    <submittedName>
        <fullName evidence="3">EamA family transporter</fullName>
    </submittedName>
</protein>
<dbReference type="InterPro" id="IPR037185">
    <property type="entry name" value="EmrE-like"/>
</dbReference>
<feature type="domain" description="EamA" evidence="2">
    <location>
        <begin position="10"/>
        <end position="113"/>
    </location>
</feature>
<reference evidence="3" key="1">
    <citation type="journal article" date="2022" name="Toxins">
        <title>Genomic Analysis of Sphingopyxis sp. USTB-05 for Biodegrading Cyanobacterial Hepatotoxins.</title>
        <authorList>
            <person name="Liu C."/>
            <person name="Xu Q."/>
            <person name="Zhao Z."/>
            <person name="Zhang H."/>
            <person name="Liu X."/>
            <person name="Yin C."/>
            <person name="Liu Y."/>
            <person name="Yan H."/>
        </authorList>
    </citation>
    <scope>NUCLEOTIDE SEQUENCE</scope>
    <source>
        <strain evidence="3">NBD5</strain>
    </source>
</reference>
<dbReference type="RefSeq" id="WP_252167794.1">
    <property type="nucleotide sequence ID" value="NZ_CP084930.1"/>
</dbReference>
<keyword evidence="1" id="KW-0812">Transmembrane</keyword>